<evidence type="ECO:0000256" key="1">
    <source>
        <dbReference type="SAM" id="Phobius"/>
    </source>
</evidence>
<dbReference type="AlphaFoldDB" id="A0A517ZX03"/>
<proteinExistence type="predicted"/>
<dbReference type="RefSeq" id="WP_145379529.1">
    <property type="nucleotide sequence ID" value="NZ_CP036276.1"/>
</dbReference>
<accession>A0A517ZX03</accession>
<organism evidence="2 3">
    <name type="scientific">Symmachiella dynata</name>
    <dbReference type="NCBI Taxonomy" id="2527995"/>
    <lineage>
        <taxon>Bacteria</taxon>
        <taxon>Pseudomonadati</taxon>
        <taxon>Planctomycetota</taxon>
        <taxon>Planctomycetia</taxon>
        <taxon>Planctomycetales</taxon>
        <taxon>Planctomycetaceae</taxon>
        <taxon>Symmachiella</taxon>
    </lineage>
</organism>
<reference evidence="2 3" key="1">
    <citation type="submission" date="2019-02" db="EMBL/GenBank/DDBJ databases">
        <title>Deep-cultivation of Planctomycetes and their phenomic and genomic characterization uncovers novel biology.</title>
        <authorList>
            <person name="Wiegand S."/>
            <person name="Jogler M."/>
            <person name="Boedeker C."/>
            <person name="Pinto D."/>
            <person name="Vollmers J."/>
            <person name="Rivas-Marin E."/>
            <person name="Kohn T."/>
            <person name="Peeters S.H."/>
            <person name="Heuer A."/>
            <person name="Rast P."/>
            <person name="Oberbeckmann S."/>
            <person name="Bunk B."/>
            <person name="Jeske O."/>
            <person name="Meyerdierks A."/>
            <person name="Storesund J.E."/>
            <person name="Kallscheuer N."/>
            <person name="Luecker S."/>
            <person name="Lage O.M."/>
            <person name="Pohl T."/>
            <person name="Merkel B.J."/>
            <person name="Hornburger P."/>
            <person name="Mueller R.-W."/>
            <person name="Bruemmer F."/>
            <person name="Labrenz M."/>
            <person name="Spormann A.M."/>
            <person name="Op den Camp H."/>
            <person name="Overmann J."/>
            <person name="Amann R."/>
            <person name="Jetten M.S.M."/>
            <person name="Mascher T."/>
            <person name="Medema M.H."/>
            <person name="Devos D.P."/>
            <person name="Kaster A.-K."/>
            <person name="Ovreas L."/>
            <person name="Rohde M."/>
            <person name="Galperin M.Y."/>
            <person name="Jogler C."/>
        </authorList>
    </citation>
    <scope>NUCLEOTIDE SEQUENCE [LARGE SCALE GENOMIC DNA]</scope>
    <source>
        <strain evidence="2 3">Mal52</strain>
    </source>
</reference>
<name>A0A517ZX03_9PLAN</name>
<dbReference type="KEGG" id="sdyn:Mal52_54830"/>
<keyword evidence="1" id="KW-1133">Transmembrane helix</keyword>
<dbReference type="EMBL" id="CP036276">
    <property type="protein sequence ID" value="QDU46955.1"/>
    <property type="molecule type" value="Genomic_DNA"/>
</dbReference>
<evidence type="ECO:0000313" key="2">
    <source>
        <dbReference type="EMBL" id="QDU46955.1"/>
    </source>
</evidence>
<keyword evidence="3" id="KW-1185">Reference proteome</keyword>
<keyword evidence="1" id="KW-0812">Transmembrane</keyword>
<feature type="transmembrane region" description="Helical" evidence="1">
    <location>
        <begin position="15"/>
        <end position="33"/>
    </location>
</feature>
<sequence>MQEFLDAVVEQFQEHWIKFLTAAGFMAVGWFFGKRKAKADWAKKEFFDRINVSLNTIHDGKLYIRTVIEKNCADVFLNAVAVDTINAAARNTSEQDAIIPLEKEDHWYYLNAVLNEVAEKFATGTLKRDMHLDVKVERYLICLTSECAGDMRTRKIRAMLVKKALLQKLPEEIPQFESPRHSTRWETLKQLAAQYQKDPHKFLEVEICV</sequence>
<dbReference type="Proteomes" id="UP000319383">
    <property type="component" value="Chromosome"/>
</dbReference>
<evidence type="ECO:0000313" key="3">
    <source>
        <dbReference type="Proteomes" id="UP000319383"/>
    </source>
</evidence>
<keyword evidence="1" id="KW-0472">Membrane</keyword>
<gene>
    <name evidence="2" type="ORF">Mal52_54830</name>
</gene>
<protein>
    <submittedName>
        <fullName evidence="2">Uncharacterized protein</fullName>
    </submittedName>
</protein>